<dbReference type="InterPro" id="IPR001611">
    <property type="entry name" value="Leu-rich_rpt"/>
</dbReference>
<protein>
    <recommendedName>
        <fullName evidence="2">RING-type E3 ubiquitin transferase</fullName>
        <ecNumber evidence="2">2.3.2.27</ecNumber>
    </recommendedName>
</protein>
<feature type="domain" description="NEL" evidence="8">
    <location>
        <begin position="1678"/>
        <end position="1991"/>
    </location>
</feature>
<reference evidence="9 10" key="1">
    <citation type="submission" date="2023-07" db="EMBL/GenBank/DDBJ databases">
        <title>Plant endophyte Pseudomonas khavaziana can be used to control wheat stem rot.</title>
        <authorList>
            <person name="Guo S."/>
            <person name="Shen X."/>
        </authorList>
    </citation>
    <scope>NUCLEOTIDE SEQUENCE [LARGE SCALE GENOMIC DNA]</scope>
    <source>
        <strain evidence="9 10">SR9</strain>
    </source>
</reference>
<evidence type="ECO:0000256" key="5">
    <source>
        <dbReference type="ARBA" id="ARBA00023026"/>
    </source>
</evidence>
<dbReference type="EMBL" id="CP129946">
    <property type="protein sequence ID" value="WWA77371.1"/>
    <property type="molecule type" value="Genomic_DNA"/>
</dbReference>
<dbReference type="Proteomes" id="UP001347174">
    <property type="component" value="Chromosome"/>
</dbReference>
<sequence>MSEQPVTPTPEGTFNVDLRGVHYDFLKDRVPAWFNQAIALRQQELANHELELPSWYLSATAQQKADLADSHNRYRETLNQVDEHLGQIEDVLAFAEQPLKDAIKTRFKLELDVRNVYFARKYGFKSRDDLYGAFVFDQQGDPAQRYEYRGVSLLEAALANFAPDEEQVRACADCQVITTWGGFDSDIIPTPSVIQAHALAIPAHEFAQLCRSLDLGKRYQQHIQDIVQPADDTQRNALERQLEEHQRQQLALSAEVAVQTPEWGVSADAYRMLKQVITDPGSARLDGKPVTFAALKIFGSVLVGPVLIGPERKDSDRVERLVVFIPNDPQQPLKEYASSGEFMADLRTRLHSLSYRRFFSRFVPQREQGVFFQQFSRLYKPANGNGAAGDYPLAAKPARLPLDEQLIDTRLWQPLREAQVRKILADARAVAVPTGDEDRQARLDRLASYFDAVISAFNLAAFVVPGLGPIMLAVAVLQMCAEAFEGVEAFEQGDLKTMWAHLASIALNATLLKTGAKVVPEIKLASVVDKLKPVTLPDGKERLWNPDLTPYKVQVDLPADTKPDALGLYAHKGQTLLPHEGDYYQVRQEPKTGRYRIQHPSRPGAYEPLLEHNHAGAWSHEVEEPLTWDQPTLIRRLGLVQRGLDATALEQARMASGIEDDTLRQAYVEHGPVPLLLEDTVQHFKAHQDLTTFVEQMRSSDPALHAQADPTLQLQFMRRSGMLPANTVLRVVSDSGRVLWEEQAFTTASRHVVVVTESQLARGDLLEEVLHSLQGLDPKLMTIPGTAEESLTMRAAKVRESVATIVETFKGSLVEERYKALSASDDPDVGLVQGTYPKLPASIAAELLAGLNDEQLQAFRNSGILPETQREQARWFEQETRVSRAYEGLHLDTLTGLDSQRLALRTLETLPGWRRGTRVELRRSSAEGTLLDAIGSPDSSIRKTLVLKINGAFDAPMPRDFYTAAWEQLSSVERQNLGFTDALQMKAAIGQAPLPRQPLRTVLLEHPVRKPSVEPGLRLLGGGRGFRRLLDRVVGPSPEALKARVRTLYPTLSDDEVTNFIQSLGGDVRRGLARREAEFKTLAADLDAWVQATTPLDASGVRDIDAPAPRMANEIMGHWRRTRSRTLRLMMPRKLELPTLSADFGHVQSLEIYGAKWSAKGDAFLKQFSGLEDLSIRRCGLTELPAAIGDMHNLTSLDLSSNRIRLNSQSARMLSGLGDLETLRFTGNRLGITPDFSGMPHLRQLNLRGAQLEQWPTGLLACPDLEVVDLSHNLLREVPAQYLNPAPEQFEETARVNGVTLLEGNPFPADYWQQFESYWERLAEARSPVVSSARDGAFDSGNPRLAKIRRMYPNKRTYEARAWVSLMGEQADGTLARLEAEFTTLERQLNAWTFSGGGERQRYVRTGERQANADNLNDRLQAQQRILAAWRRETPQKLSSDGQPIGLELDLSGLNLPNLPDLDVDFGHVGSLKLSNTQLSASPEGFLARFRHLRWLDMSDNQLRELPLALGQMPGLTRLFLQNNRIRLTRETARILSERVTLRVLWLQHNTLGLAPDFTRITNMRWLSMNNTNIDSWPVGLAEQPNLDQIDLRNNHITTLPDSVIAPPGEQLARSAQVNDVTYVSGNPLTPQTLQQVRAYDQRLVQAGLAPTNTNQLVRTALNIPITAQRGLTGPSVAEPQPLQRWTQGMSEGQLAARRAQWSQLRSQPGAEPFFRLLNNLMPAGPVHADLQRRVWEVLDSISENTEPSENHRKDLFNQAGEPGCCDLAAYSFANLEVRTLIYRARAQATAQAPGAQLATLSKGLFRLDEVDKFARADIQRSKDIISDPAVPPADKSRHIDRLREEVEIGLAYRFGLKDRLQLPGQPERVRFTRLGQVTQQMLDDAYTHIIGQDNSAEEFHALLARDFWQDYVTHKYRAQFDRLSEPYQQQLAALHDQRAAEQLSAALYEARADELQARLAIEEGALIESLSRQEIAEVLLPHEPLEVLVEPGVGPTSGLQLSQARAIELDGKRYFVASMPDARDGEYYVLWVQASENPFALVSSGIVAKPDIGGAWIRRGSAGGMRSGSSSDELEDASESMPVDHYTATELSAMKREVHFTQLRNVPGSYDRVNNGRYPLRDLQGKPMRIRKLQREVVTEAGVKYSSEQIKPYLQFEGYEKVAARYDEKLQRRVFTAQDMQVPEEKVLIGQSMVVANRRIAKGEILGVYGGTVLPSQVGSPGGQTYVIVAGARPTPGKLGMEPIEISGDNILSRINTHFEYDANGKPIRQAAGGYNVEGVGFDVEVEEGQGAKSTRSTMILTAIFALEDIPAGVELRMDYQYSEGMIATLFA</sequence>
<evidence type="ECO:0000256" key="3">
    <source>
        <dbReference type="ARBA" id="ARBA00022614"/>
    </source>
</evidence>
<dbReference type="Pfam" id="PF20178">
    <property type="entry name" value="ToxA_N"/>
    <property type="match status" value="1"/>
</dbReference>
<dbReference type="InterPro" id="IPR029487">
    <property type="entry name" value="NEL_dom"/>
</dbReference>
<dbReference type="PROSITE" id="PS52053">
    <property type="entry name" value="NEL"/>
    <property type="match status" value="1"/>
</dbReference>
<keyword evidence="4" id="KW-0677">Repeat</keyword>
<evidence type="ECO:0000256" key="6">
    <source>
        <dbReference type="PROSITE-ProRule" id="PRU01398"/>
    </source>
</evidence>
<dbReference type="InterPro" id="IPR003591">
    <property type="entry name" value="Leu-rich_rpt_typical-subtyp"/>
</dbReference>
<evidence type="ECO:0000256" key="1">
    <source>
        <dbReference type="ARBA" id="ARBA00000900"/>
    </source>
</evidence>
<dbReference type="InterPro" id="IPR046673">
    <property type="entry name" value="ToxA_N"/>
</dbReference>
<feature type="region of interest" description="Disordered" evidence="7">
    <location>
        <begin position="2063"/>
        <end position="2082"/>
    </location>
</feature>
<dbReference type="EC" id="2.3.2.27" evidence="2"/>
<keyword evidence="3" id="KW-0433">Leucine-rich repeat</keyword>
<dbReference type="SUPFAM" id="SSF52058">
    <property type="entry name" value="L domain-like"/>
    <property type="match status" value="2"/>
</dbReference>
<keyword evidence="10" id="KW-1185">Reference proteome</keyword>
<evidence type="ECO:0000256" key="4">
    <source>
        <dbReference type="ARBA" id="ARBA00022737"/>
    </source>
</evidence>
<dbReference type="Pfam" id="PF13855">
    <property type="entry name" value="LRR_8"/>
    <property type="match status" value="1"/>
</dbReference>
<comment type="PTM">
    <text evidence="6">Ubiquitinated in the presence of host E1 ubiquitin-activating enzyme, E2 ubiquitin-conjugating enzyme and ubiquitin.</text>
</comment>
<dbReference type="PANTHER" id="PTHR48051:SF1">
    <property type="entry name" value="RAS SUPPRESSOR PROTEIN 1"/>
    <property type="match status" value="1"/>
</dbReference>
<keyword evidence="6" id="KW-1035">Host cytoplasm</keyword>
<evidence type="ECO:0000256" key="2">
    <source>
        <dbReference type="ARBA" id="ARBA00012483"/>
    </source>
</evidence>
<keyword evidence="6" id="KW-0833">Ubl conjugation pathway</keyword>
<keyword evidence="5" id="KW-0843">Virulence</keyword>
<keyword evidence="6" id="KW-0808">Transferase</keyword>
<comment type="similarity">
    <text evidence="6">Belongs to the LRR-containing bacterial E3 ligase family.</text>
</comment>
<evidence type="ECO:0000313" key="9">
    <source>
        <dbReference type="EMBL" id="WWA77371.1"/>
    </source>
</evidence>
<keyword evidence="6" id="KW-0964">Secreted</keyword>
<accession>A0ABZ2DJ73</accession>
<evidence type="ECO:0000313" key="10">
    <source>
        <dbReference type="Proteomes" id="UP001347174"/>
    </source>
</evidence>
<dbReference type="InterPro" id="IPR050216">
    <property type="entry name" value="LRR_domain-containing"/>
</dbReference>
<dbReference type="Gene3D" id="3.80.10.10">
    <property type="entry name" value="Ribonuclease Inhibitor"/>
    <property type="match status" value="3"/>
</dbReference>
<dbReference type="Gene3D" id="1.20.58.360">
    <property type="entry name" value="Shigella T3SS effector IpaH defines"/>
    <property type="match status" value="1"/>
</dbReference>
<dbReference type="PROSITE" id="PS51450">
    <property type="entry name" value="LRR"/>
    <property type="match status" value="2"/>
</dbReference>
<feature type="active site" description="Glycyl thioester intermediate" evidence="6">
    <location>
        <position position="1765"/>
    </location>
</feature>
<proteinExistence type="inferred from homology"/>
<comment type="catalytic activity">
    <reaction evidence="1">
        <text>S-ubiquitinyl-[E2 ubiquitin-conjugating enzyme]-L-cysteine + [acceptor protein]-L-lysine = [E2 ubiquitin-conjugating enzyme]-L-cysteine + N(6)-ubiquitinyl-[acceptor protein]-L-lysine.</text>
        <dbReference type="EC" id="2.3.2.27"/>
    </reaction>
</comment>
<dbReference type="PANTHER" id="PTHR48051">
    <property type="match status" value="1"/>
</dbReference>
<name>A0ABZ2DJ73_9PSED</name>
<gene>
    <name evidence="9" type="ORF">QYQ93_03770</name>
</gene>
<dbReference type="Pfam" id="PF14496">
    <property type="entry name" value="NEL"/>
    <property type="match status" value="1"/>
</dbReference>
<evidence type="ECO:0000259" key="8">
    <source>
        <dbReference type="PROSITE" id="PS52053"/>
    </source>
</evidence>
<dbReference type="InterPro" id="IPR032675">
    <property type="entry name" value="LRR_dom_sf"/>
</dbReference>
<organism evidence="9 10">
    <name type="scientific">Pseudomonas khavaziana</name>
    <dbReference type="NCBI Taxonomy" id="2842351"/>
    <lineage>
        <taxon>Bacteria</taxon>
        <taxon>Pseudomonadati</taxon>
        <taxon>Pseudomonadota</taxon>
        <taxon>Gammaproteobacteria</taxon>
        <taxon>Pseudomonadales</taxon>
        <taxon>Pseudomonadaceae</taxon>
        <taxon>Pseudomonas</taxon>
    </lineage>
</organism>
<keyword evidence="6" id="KW-0832">Ubl conjugation</keyword>
<dbReference type="RefSeq" id="WP_338476361.1">
    <property type="nucleotide sequence ID" value="NZ_CP129946.1"/>
</dbReference>
<dbReference type="SMART" id="SM00369">
    <property type="entry name" value="LRR_TYP"/>
    <property type="match status" value="5"/>
</dbReference>
<evidence type="ECO:0000256" key="7">
    <source>
        <dbReference type="SAM" id="MobiDB-lite"/>
    </source>
</evidence>